<accession>A0A8S5TI37</accession>
<name>A0A8S5TI37_9CAUD</name>
<proteinExistence type="predicted"/>
<reference evidence="2" key="1">
    <citation type="journal article" date="2021" name="Proc. Natl. Acad. Sci. U.S.A.">
        <title>A Catalog of Tens of Thousands of Viruses from Human Metagenomes Reveals Hidden Associations with Chronic Diseases.</title>
        <authorList>
            <person name="Tisza M.J."/>
            <person name="Buck C.B."/>
        </authorList>
    </citation>
    <scope>NUCLEOTIDE SEQUENCE</scope>
    <source>
        <strain evidence="2">Ctu3532</strain>
    </source>
</reference>
<evidence type="ECO:0000256" key="1">
    <source>
        <dbReference type="SAM" id="MobiDB-lite"/>
    </source>
</evidence>
<evidence type="ECO:0000313" key="2">
    <source>
        <dbReference type="EMBL" id="DAF62941.1"/>
    </source>
</evidence>
<protein>
    <submittedName>
        <fullName evidence="2">Uncharacterized protein</fullName>
    </submittedName>
</protein>
<feature type="region of interest" description="Disordered" evidence="1">
    <location>
        <begin position="25"/>
        <end position="52"/>
    </location>
</feature>
<dbReference type="EMBL" id="BK032830">
    <property type="protein sequence ID" value="DAF62941.1"/>
    <property type="molecule type" value="Genomic_DNA"/>
</dbReference>
<sequence length="52" mass="5883">MPRFYGKNIAQNAQRRFLAKWAAEHPESGKNGLERAAEEAGKERAADLGRRK</sequence>
<organism evidence="2">
    <name type="scientific">Caudovirales sp. ctu3532</name>
    <dbReference type="NCBI Taxonomy" id="2827639"/>
    <lineage>
        <taxon>Viruses</taxon>
        <taxon>Duplodnaviria</taxon>
        <taxon>Heunggongvirae</taxon>
        <taxon>Uroviricota</taxon>
        <taxon>Caudoviricetes</taxon>
    </lineage>
</organism>